<dbReference type="PRINTS" id="PR00401">
    <property type="entry name" value="SH2DOMAIN"/>
</dbReference>
<dbReference type="PANTHER" id="PTHR45734">
    <property type="entry name" value="TENSIN"/>
    <property type="match status" value="1"/>
</dbReference>
<reference evidence="5" key="3">
    <citation type="submission" date="2015-06" db="UniProtKB">
        <authorList>
            <consortium name="EnsemblMetazoa"/>
        </authorList>
    </citation>
    <scope>IDENTIFICATION</scope>
</reference>
<dbReference type="InterPro" id="IPR000980">
    <property type="entry name" value="SH2"/>
</dbReference>
<protein>
    <recommendedName>
        <fullName evidence="3">SH2 domain-containing protein</fullName>
    </recommendedName>
</protein>
<dbReference type="Proteomes" id="UP000015101">
    <property type="component" value="Unassembled WGS sequence"/>
</dbReference>
<proteinExistence type="predicted"/>
<dbReference type="Pfam" id="PF08416">
    <property type="entry name" value="PTB"/>
    <property type="match status" value="1"/>
</dbReference>
<dbReference type="GeneID" id="20196212"/>
<evidence type="ECO:0000313" key="4">
    <source>
        <dbReference type="EMBL" id="ESO12941.1"/>
    </source>
</evidence>
<dbReference type="RefSeq" id="XP_009009661.1">
    <property type="nucleotide sequence ID" value="XM_009011413.1"/>
</dbReference>
<evidence type="ECO:0000313" key="6">
    <source>
        <dbReference type="Proteomes" id="UP000015101"/>
    </source>
</evidence>
<dbReference type="Gene3D" id="3.30.505.10">
    <property type="entry name" value="SH2 domain"/>
    <property type="match status" value="1"/>
</dbReference>
<dbReference type="InterPro" id="IPR011993">
    <property type="entry name" value="PH-like_dom_sf"/>
</dbReference>
<dbReference type="InterPro" id="IPR033929">
    <property type="entry name" value="Tensin_PTB"/>
</dbReference>
<reference evidence="6" key="1">
    <citation type="submission" date="2012-12" db="EMBL/GenBank/DDBJ databases">
        <authorList>
            <person name="Hellsten U."/>
            <person name="Grimwood J."/>
            <person name="Chapman J.A."/>
            <person name="Shapiro H."/>
            <person name="Aerts A."/>
            <person name="Otillar R.P."/>
            <person name="Terry A.Y."/>
            <person name="Boore J.L."/>
            <person name="Simakov O."/>
            <person name="Marletaz F."/>
            <person name="Cho S.-J."/>
            <person name="Edsinger-Gonzales E."/>
            <person name="Havlak P."/>
            <person name="Kuo D.-H."/>
            <person name="Larsson T."/>
            <person name="Lv J."/>
            <person name="Arendt D."/>
            <person name="Savage R."/>
            <person name="Osoegawa K."/>
            <person name="de Jong P."/>
            <person name="Lindberg D.R."/>
            <person name="Seaver E.C."/>
            <person name="Weisblat D.A."/>
            <person name="Putnam N.H."/>
            <person name="Grigoriev I.V."/>
            <person name="Rokhsar D.S."/>
        </authorList>
    </citation>
    <scope>NUCLEOTIDE SEQUENCE</scope>
</reference>
<evidence type="ECO:0000256" key="1">
    <source>
        <dbReference type="ARBA" id="ARBA00022999"/>
    </source>
</evidence>
<dbReference type="eggNOG" id="KOG1930">
    <property type="taxonomic scope" value="Eukaryota"/>
</dbReference>
<dbReference type="CDD" id="cd01213">
    <property type="entry name" value="PTB_tensin"/>
    <property type="match status" value="1"/>
</dbReference>
<dbReference type="KEGG" id="hro:HELRODRAFT_133482"/>
<dbReference type="Gene3D" id="2.30.29.30">
    <property type="entry name" value="Pleckstrin-homology domain (PH domain)/Phosphotyrosine-binding domain (PTB)"/>
    <property type="match status" value="1"/>
</dbReference>
<dbReference type="EMBL" id="AMQM01000268">
    <property type="status" value="NOT_ANNOTATED_CDS"/>
    <property type="molecule type" value="Genomic_DNA"/>
</dbReference>
<dbReference type="InterPro" id="IPR036860">
    <property type="entry name" value="SH2_dom_sf"/>
</dbReference>
<dbReference type="STRING" id="6412.T1EI12"/>
<dbReference type="SMART" id="SM00252">
    <property type="entry name" value="SH2"/>
    <property type="match status" value="1"/>
</dbReference>
<evidence type="ECO:0000259" key="3">
    <source>
        <dbReference type="PROSITE" id="PS50001"/>
    </source>
</evidence>
<reference evidence="4 6" key="2">
    <citation type="journal article" date="2013" name="Nature">
        <title>Insights into bilaterian evolution from three spiralian genomes.</title>
        <authorList>
            <person name="Simakov O."/>
            <person name="Marletaz F."/>
            <person name="Cho S.J."/>
            <person name="Edsinger-Gonzales E."/>
            <person name="Havlak P."/>
            <person name="Hellsten U."/>
            <person name="Kuo D.H."/>
            <person name="Larsson T."/>
            <person name="Lv J."/>
            <person name="Arendt D."/>
            <person name="Savage R."/>
            <person name="Osoegawa K."/>
            <person name="de Jong P."/>
            <person name="Grimwood J."/>
            <person name="Chapman J.A."/>
            <person name="Shapiro H."/>
            <person name="Aerts A."/>
            <person name="Otillar R.P."/>
            <person name="Terry A.Y."/>
            <person name="Boore J.L."/>
            <person name="Grigoriev I.V."/>
            <person name="Lindberg D.R."/>
            <person name="Seaver E.C."/>
            <person name="Weisblat D.A."/>
            <person name="Putnam N.H."/>
            <person name="Rokhsar D.S."/>
        </authorList>
    </citation>
    <scope>NUCLEOTIDE SEQUENCE</scope>
</reference>
<dbReference type="CTD" id="20196212"/>
<dbReference type="SUPFAM" id="SSF55550">
    <property type="entry name" value="SH2 domain"/>
    <property type="match status" value="1"/>
</dbReference>
<dbReference type="InterPro" id="IPR051484">
    <property type="entry name" value="Tensin_PTEN_phosphatase"/>
</dbReference>
<dbReference type="EMBL" id="KB095811">
    <property type="protein sequence ID" value="ESO12941.1"/>
    <property type="molecule type" value="Genomic_DNA"/>
</dbReference>
<dbReference type="AlphaFoldDB" id="T1EI12"/>
<organism evidence="5 6">
    <name type="scientific">Helobdella robusta</name>
    <name type="common">Californian leech</name>
    <dbReference type="NCBI Taxonomy" id="6412"/>
    <lineage>
        <taxon>Eukaryota</taxon>
        <taxon>Metazoa</taxon>
        <taxon>Spiralia</taxon>
        <taxon>Lophotrochozoa</taxon>
        <taxon>Annelida</taxon>
        <taxon>Clitellata</taxon>
        <taxon>Hirudinea</taxon>
        <taxon>Rhynchobdellida</taxon>
        <taxon>Glossiphoniidae</taxon>
        <taxon>Helobdella</taxon>
    </lineage>
</organism>
<feature type="domain" description="SH2" evidence="3">
    <location>
        <begin position="1"/>
        <end position="108"/>
    </location>
</feature>
<dbReference type="SUPFAM" id="SSF50729">
    <property type="entry name" value="PH domain-like"/>
    <property type="match status" value="1"/>
</dbReference>
<accession>T1EI12</accession>
<keyword evidence="1 2" id="KW-0727">SH2 domain</keyword>
<dbReference type="OMA" id="CVIGFHD"/>
<keyword evidence="6" id="KW-1185">Reference proteome</keyword>
<dbReference type="PROSITE" id="PS50001">
    <property type="entry name" value="SH2"/>
    <property type="match status" value="1"/>
</dbReference>
<dbReference type="EnsemblMetazoa" id="HelroT133482">
    <property type="protein sequence ID" value="HelroP133482"/>
    <property type="gene ID" value="HelroG133482"/>
</dbReference>
<dbReference type="InParanoid" id="T1EI12"/>
<dbReference type="HOGENOM" id="CLU_057935_0_0_1"/>
<dbReference type="PANTHER" id="PTHR45734:SF10">
    <property type="entry name" value="BLISTERY, ISOFORM A"/>
    <property type="match status" value="1"/>
</dbReference>
<sequence>WHKPHITRQEAINMLRNKPPGSFVVRNSHSFAGGYGLALKVSQLPPNVQAKGGNVSSNLVRHFLIESTPRGVKLKGCSNEPVFASLSALIYQHSITPLSLPCKLLLPEPGDPFSIFYQRFLIDVLYLDSFNTESLTGAEALQKSVSNILSDNWKNQTGTKIDLRISGQGVVLTDHKHRIFFRRHYPLEFISYCGLEPSAKIWTFSDHDGNTLFGIVARKLGTLSCNGCHVFMEVDVSQFPASYVVQSLNQLLGG</sequence>
<name>T1EI12_HELRO</name>
<gene>
    <name evidence="5" type="primary">20196212</name>
    <name evidence="4" type="ORF">HELRODRAFT_133482</name>
</gene>
<evidence type="ECO:0000256" key="2">
    <source>
        <dbReference type="PROSITE-ProRule" id="PRU00191"/>
    </source>
</evidence>
<evidence type="ECO:0000313" key="5">
    <source>
        <dbReference type="EnsemblMetazoa" id="HelroP133482"/>
    </source>
</evidence>
<dbReference type="Pfam" id="PF00017">
    <property type="entry name" value="SH2"/>
    <property type="match status" value="1"/>
</dbReference>
<dbReference type="OrthoDB" id="6273691at2759"/>
<dbReference type="InterPro" id="IPR013625">
    <property type="entry name" value="PTB"/>
</dbReference>